<comment type="caution">
    <text evidence="1">The sequence shown here is derived from an EMBL/GenBank/DDBJ whole genome shotgun (WGS) entry which is preliminary data.</text>
</comment>
<accession>A0A6G1MNR7</accession>
<organism evidence="1 2">
    <name type="scientific">Orbilia oligospora</name>
    <name type="common">Nematode-trapping fungus</name>
    <name type="synonym">Arthrobotrys oligospora</name>
    <dbReference type="NCBI Taxonomy" id="2813651"/>
    <lineage>
        <taxon>Eukaryota</taxon>
        <taxon>Fungi</taxon>
        <taxon>Dikarya</taxon>
        <taxon>Ascomycota</taxon>
        <taxon>Pezizomycotina</taxon>
        <taxon>Orbiliomycetes</taxon>
        <taxon>Orbiliales</taxon>
        <taxon>Orbiliaceae</taxon>
        <taxon>Orbilia</taxon>
    </lineage>
</organism>
<name>A0A6G1MNR7_ORBOL</name>
<sequence>MDTSIENQEFLYQKAHYLLNFFKFETGDSAELKTVSLYTPGEKLFIDNLRINFPECCWTACFTESTVSAAATYPMYQTSGPLCIADVLHSIDKKLSPNHCHICNYVAPHYVHILIHYLFRHDAITIGDDLKCEDTFGAATVEKLRSWIRADQSLETILNDVLADGVKVRRAMLPQFLLPFAERGAWPLTTQKHYQFFTPLDLFLGPSAQVWGNSKPYLFNMDFSADFPEFPDDTTFTEDLGERFTQFM</sequence>
<dbReference type="EMBL" id="WIPF01000002">
    <property type="protein sequence ID" value="KAF3231901.1"/>
    <property type="molecule type" value="Genomic_DNA"/>
</dbReference>
<proteinExistence type="predicted"/>
<evidence type="ECO:0000313" key="2">
    <source>
        <dbReference type="Proteomes" id="UP000483672"/>
    </source>
</evidence>
<evidence type="ECO:0000313" key="1">
    <source>
        <dbReference type="EMBL" id="KAF3231901.1"/>
    </source>
</evidence>
<dbReference type="AlphaFoldDB" id="A0A6G1MNR7"/>
<dbReference type="Proteomes" id="UP000483672">
    <property type="component" value="Unassembled WGS sequence"/>
</dbReference>
<reference evidence="1 2" key="1">
    <citation type="submission" date="2019-06" db="EMBL/GenBank/DDBJ databases">
        <authorList>
            <person name="Palmer J.M."/>
        </authorList>
    </citation>
    <scope>NUCLEOTIDE SEQUENCE [LARGE SCALE GENOMIC DNA]</scope>
    <source>
        <strain evidence="1 2">TWF191</strain>
    </source>
</reference>
<gene>
    <name evidence="1" type="ORF">TWF191_003877</name>
</gene>
<protein>
    <submittedName>
        <fullName evidence="1">Uncharacterized protein</fullName>
    </submittedName>
</protein>